<dbReference type="InParanoid" id="A0A672Z9G6"/>
<evidence type="ECO:0008006" key="7">
    <source>
        <dbReference type="Google" id="ProtNLM"/>
    </source>
</evidence>
<dbReference type="InterPro" id="IPR036179">
    <property type="entry name" value="Ig-like_dom_sf"/>
</dbReference>
<comment type="subcellular location">
    <subcellularLocation>
        <location evidence="1">Membrane</location>
    </subcellularLocation>
</comment>
<accession>A0A672Z9G6</accession>
<dbReference type="AlphaFoldDB" id="A0A672Z9G6"/>
<feature type="transmembrane region" description="Helical" evidence="4">
    <location>
        <begin position="49"/>
        <end position="79"/>
    </location>
</feature>
<evidence type="ECO:0000313" key="5">
    <source>
        <dbReference type="Ensembl" id="ENSSORP00005013132.1"/>
    </source>
</evidence>
<proteinExistence type="predicted"/>
<reference evidence="5" key="3">
    <citation type="submission" date="2025-09" db="UniProtKB">
        <authorList>
            <consortium name="Ensembl"/>
        </authorList>
    </citation>
    <scope>IDENTIFICATION</scope>
</reference>
<protein>
    <recommendedName>
        <fullName evidence="7">Immunoglobulin V-set domain-containing protein</fullName>
    </recommendedName>
</protein>
<dbReference type="InterPro" id="IPR013783">
    <property type="entry name" value="Ig-like_fold"/>
</dbReference>
<evidence type="ECO:0000313" key="6">
    <source>
        <dbReference type="Proteomes" id="UP000472271"/>
    </source>
</evidence>
<evidence type="ECO:0000256" key="2">
    <source>
        <dbReference type="ARBA" id="ARBA00022692"/>
    </source>
</evidence>
<dbReference type="GO" id="GO:0004888">
    <property type="term" value="F:transmembrane signaling receptor activity"/>
    <property type="evidence" value="ECO:0007669"/>
    <property type="project" value="TreeGrafter"/>
</dbReference>
<keyword evidence="4" id="KW-1133">Transmembrane helix</keyword>
<dbReference type="Ensembl" id="ENSSORT00005013540.1">
    <property type="protein sequence ID" value="ENSSORP00005013132.1"/>
    <property type="gene ID" value="ENSSORG00005006830.1"/>
</dbReference>
<evidence type="ECO:0000256" key="3">
    <source>
        <dbReference type="ARBA" id="ARBA00023136"/>
    </source>
</evidence>
<reference evidence="5" key="1">
    <citation type="submission" date="2019-06" db="EMBL/GenBank/DDBJ databases">
        <authorList>
            <consortium name="Wellcome Sanger Institute Data Sharing"/>
        </authorList>
    </citation>
    <scope>NUCLEOTIDE SEQUENCE [LARGE SCALE GENOMIC DNA]</scope>
</reference>
<dbReference type="Proteomes" id="UP000472271">
    <property type="component" value="Chromosome 1"/>
</dbReference>
<dbReference type="Gene3D" id="2.60.40.10">
    <property type="entry name" value="Immunoglobulins"/>
    <property type="match status" value="1"/>
</dbReference>
<evidence type="ECO:0000256" key="4">
    <source>
        <dbReference type="SAM" id="Phobius"/>
    </source>
</evidence>
<dbReference type="GO" id="GO:0005886">
    <property type="term" value="C:plasma membrane"/>
    <property type="evidence" value="ECO:0007669"/>
    <property type="project" value="TreeGrafter"/>
</dbReference>
<dbReference type="SUPFAM" id="SSF48726">
    <property type="entry name" value="Immunoglobulin"/>
    <property type="match status" value="1"/>
</dbReference>
<dbReference type="PANTHER" id="PTHR11860">
    <property type="entry name" value="POLYMERIC-IMMUNOGLOBULIN RECEPTOR"/>
    <property type="match status" value="1"/>
</dbReference>
<keyword evidence="2 4" id="KW-0812">Transmembrane</keyword>
<dbReference type="PANTHER" id="PTHR11860:SF118">
    <property type="entry name" value="CMRF35-LIKE MOLECULE 3-RELATED"/>
    <property type="match status" value="1"/>
</dbReference>
<organism evidence="5 6">
    <name type="scientific">Sphaeramia orbicularis</name>
    <name type="common">orbiculate cardinalfish</name>
    <dbReference type="NCBI Taxonomy" id="375764"/>
    <lineage>
        <taxon>Eukaryota</taxon>
        <taxon>Metazoa</taxon>
        <taxon>Chordata</taxon>
        <taxon>Craniata</taxon>
        <taxon>Vertebrata</taxon>
        <taxon>Euteleostomi</taxon>
        <taxon>Actinopterygii</taxon>
        <taxon>Neopterygii</taxon>
        <taxon>Teleostei</taxon>
        <taxon>Neoteleostei</taxon>
        <taxon>Acanthomorphata</taxon>
        <taxon>Gobiaria</taxon>
        <taxon>Kurtiformes</taxon>
        <taxon>Apogonoidei</taxon>
        <taxon>Apogonidae</taxon>
        <taxon>Apogoninae</taxon>
        <taxon>Sphaeramia</taxon>
    </lineage>
</organism>
<dbReference type="InterPro" id="IPR050671">
    <property type="entry name" value="CD300_family_receptors"/>
</dbReference>
<keyword evidence="6" id="KW-1185">Reference proteome</keyword>
<evidence type="ECO:0000256" key="1">
    <source>
        <dbReference type="ARBA" id="ARBA00004370"/>
    </source>
</evidence>
<name>A0A672Z9G6_9TELE</name>
<sequence>LTDYLLFTVTISQLSAADAGKYWCGISKSFTDIYTEVKLNVKPVSASQFVFYVLGLSLSAHYIFFISKLFFFCFLFFLINY</sequence>
<keyword evidence="3 4" id="KW-0472">Membrane</keyword>
<reference evidence="5" key="2">
    <citation type="submission" date="2025-08" db="UniProtKB">
        <authorList>
            <consortium name="Ensembl"/>
        </authorList>
    </citation>
    <scope>IDENTIFICATION</scope>
</reference>